<dbReference type="RefSeq" id="WP_185060764.1">
    <property type="nucleotide sequence ID" value="NZ_BAABJP010000065.1"/>
</dbReference>
<evidence type="ECO:0000313" key="3">
    <source>
        <dbReference type="Proteomes" id="UP001428817"/>
    </source>
</evidence>
<gene>
    <name evidence="2" type="ORF">GCM10023321_81600</name>
</gene>
<dbReference type="Gene3D" id="2.120.10.30">
    <property type="entry name" value="TolB, C-terminal domain"/>
    <property type="match status" value="1"/>
</dbReference>
<dbReference type="SUPFAM" id="SSF69304">
    <property type="entry name" value="Tricorn protease N-terminal domain"/>
    <property type="match status" value="1"/>
</dbReference>
<dbReference type="PANTHER" id="PTHR43056">
    <property type="entry name" value="PEPTIDASE S9 PROLYL OLIGOPEPTIDASE"/>
    <property type="match status" value="1"/>
</dbReference>
<dbReference type="InterPro" id="IPR011042">
    <property type="entry name" value="6-blade_b-propeller_TolB-like"/>
</dbReference>
<dbReference type="InterPro" id="IPR050585">
    <property type="entry name" value="Xaa-Pro_dipeptidyl-ppase/CocE"/>
</dbReference>
<name>A0ABP9RDB9_9PSEU</name>
<evidence type="ECO:0000313" key="2">
    <source>
        <dbReference type="EMBL" id="GAA5175477.1"/>
    </source>
</evidence>
<dbReference type="InterPro" id="IPR011659">
    <property type="entry name" value="WD40"/>
</dbReference>
<feature type="domain" description="Peptidase S9 prolyl oligopeptidase catalytic" evidence="1">
    <location>
        <begin position="406"/>
        <end position="591"/>
    </location>
</feature>
<sequence>MTGTPQSRDSGEIPSAIALDALTAADGRLYWIERRASGDVLVTWHNGRTGSVLPPGIHVASTVHEYGGGAYVVHDRVVWFVHADDQRIWRADGGALTPLTPEVTDGEHRHGDLHLSPDNRRLVCVRERHTGAEVINELVSLPADRPGQPQVIASGADFYSSPAIDSTGTKLAWITWNAPNMPWDGTRLWTADLRPDATIGPTALVGGSADEAISQPRYSPDGVLYFLSDRTGWANLYRHRDGHVEPVIACEAELGPAMWEFGYASYQPLPDQRVAVTAQEGPRTWLALTDSDGALVQLPVSYTSFKPYLAIDGHHLAAIGATPTQTPAVAVIDIRTGAHRELTTPIHSPHATPDKSPELIQFPTRDNSHAHAVLHPPTTAARGLLVRAHPGPTSNTHLRLDPWVLFFTSHGYAVLDVDYRGSTGYGRTYRNALRHRWGRIDVTDCIHAVTHLTKSGRVDPNRVAICGSSAGAYTALRALATTDIFRAGCVRHAVIDPATWAHTAPKFQAHHATLLTPPQSPDRLSPASAPIHLIHGENDTVTPINDVREFAAQQPHATLITYTDEAHGLRHPAHITHALHAELAHLKRHLKH</sequence>
<dbReference type="SUPFAM" id="SSF53474">
    <property type="entry name" value="alpha/beta-Hydrolases"/>
    <property type="match status" value="1"/>
</dbReference>
<organism evidence="2 3">
    <name type="scientific">Pseudonocardia eucalypti</name>
    <dbReference type="NCBI Taxonomy" id="648755"/>
    <lineage>
        <taxon>Bacteria</taxon>
        <taxon>Bacillati</taxon>
        <taxon>Actinomycetota</taxon>
        <taxon>Actinomycetes</taxon>
        <taxon>Pseudonocardiales</taxon>
        <taxon>Pseudonocardiaceae</taxon>
        <taxon>Pseudonocardia</taxon>
    </lineage>
</organism>
<dbReference type="Gene3D" id="3.40.50.1820">
    <property type="entry name" value="alpha/beta hydrolase"/>
    <property type="match status" value="1"/>
</dbReference>
<dbReference type="Pfam" id="PF00326">
    <property type="entry name" value="Peptidase_S9"/>
    <property type="match status" value="1"/>
</dbReference>
<dbReference type="Proteomes" id="UP001428817">
    <property type="component" value="Unassembled WGS sequence"/>
</dbReference>
<reference evidence="3" key="1">
    <citation type="journal article" date="2019" name="Int. J. Syst. Evol. Microbiol.">
        <title>The Global Catalogue of Microorganisms (GCM) 10K type strain sequencing project: providing services to taxonomists for standard genome sequencing and annotation.</title>
        <authorList>
            <consortium name="The Broad Institute Genomics Platform"/>
            <consortium name="The Broad Institute Genome Sequencing Center for Infectious Disease"/>
            <person name="Wu L."/>
            <person name="Ma J."/>
        </authorList>
    </citation>
    <scope>NUCLEOTIDE SEQUENCE [LARGE SCALE GENOMIC DNA]</scope>
    <source>
        <strain evidence="3">JCM 18303</strain>
    </source>
</reference>
<dbReference type="InterPro" id="IPR001375">
    <property type="entry name" value="Peptidase_S9_cat"/>
</dbReference>
<protein>
    <submittedName>
        <fullName evidence="2">S9 family peptidase</fullName>
    </submittedName>
</protein>
<dbReference type="PANTHER" id="PTHR43056:SF5">
    <property type="entry name" value="PEPTIDASE S9 PROLYL OLIGOPEPTIDASE CATALYTIC DOMAIN-CONTAINING PROTEIN"/>
    <property type="match status" value="1"/>
</dbReference>
<keyword evidence="3" id="KW-1185">Reference proteome</keyword>
<proteinExistence type="predicted"/>
<dbReference type="EMBL" id="BAABJP010000065">
    <property type="protein sequence ID" value="GAA5175477.1"/>
    <property type="molecule type" value="Genomic_DNA"/>
</dbReference>
<evidence type="ECO:0000259" key="1">
    <source>
        <dbReference type="Pfam" id="PF00326"/>
    </source>
</evidence>
<comment type="caution">
    <text evidence="2">The sequence shown here is derived from an EMBL/GenBank/DDBJ whole genome shotgun (WGS) entry which is preliminary data.</text>
</comment>
<accession>A0ABP9RDB9</accession>
<dbReference type="Pfam" id="PF07676">
    <property type="entry name" value="PD40"/>
    <property type="match status" value="1"/>
</dbReference>
<dbReference type="InterPro" id="IPR029058">
    <property type="entry name" value="AB_hydrolase_fold"/>
</dbReference>